<dbReference type="Proteomes" id="UP000664521">
    <property type="component" value="Unassembled WGS sequence"/>
</dbReference>
<feature type="compositionally biased region" description="Pro residues" evidence="1">
    <location>
        <begin position="455"/>
        <end position="468"/>
    </location>
</feature>
<dbReference type="Gene3D" id="1.25.40.90">
    <property type="match status" value="1"/>
</dbReference>
<feature type="compositionally biased region" description="Polar residues" evidence="1">
    <location>
        <begin position="479"/>
        <end position="503"/>
    </location>
</feature>
<dbReference type="InterPro" id="IPR008942">
    <property type="entry name" value="ENTH_VHS"/>
</dbReference>
<dbReference type="EMBL" id="CAJPDS010000032">
    <property type="protein sequence ID" value="CAF9922921.1"/>
    <property type="molecule type" value="Genomic_DNA"/>
</dbReference>
<feature type="compositionally biased region" description="Low complexity" evidence="1">
    <location>
        <begin position="335"/>
        <end position="354"/>
    </location>
</feature>
<feature type="compositionally biased region" description="Polar residues" evidence="1">
    <location>
        <begin position="385"/>
        <end position="398"/>
    </location>
</feature>
<proteinExistence type="predicted"/>
<dbReference type="PANTHER" id="PTHR12323">
    <property type="entry name" value="SR-RELATED CTD ASSOCIATED FACTOR 6"/>
    <property type="match status" value="1"/>
</dbReference>
<dbReference type="GO" id="GO:0006874">
    <property type="term" value="P:intracellular calcium ion homeostasis"/>
    <property type="evidence" value="ECO:0007669"/>
    <property type="project" value="TreeGrafter"/>
</dbReference>
<dbReference type="PANTHER" id="PTHR12323:SF0">
    <property type="entry name" value="CALCIUM HOMEOSTASIS ENDOPLASMIC RETICULUM PROTEIN"/>
    <property type="match status" value="1"/>
</dbReference>
<keyword evidence="4" id="KW-1185">Reference proteome</keyword>
<evidence type="ECO:0000259" key="2">
    <source>
        <dbReference type="PROSITE" id="PS51391"/>
    </source>
</evidence>
<sequence>MAVGKYLVALSASFASSGKDAQNPGSGPFEQTPARRKQLHVLYLLNDLLHHAKYHTDSSVTYSTLTGNLQPHLVDLFGHASAYDSSKYAQQHKKVKELLDIWDQKGYYQSKYIDKLRETTTNAARLGYSAGDDESRQQNGMSEDLAAGIKKNAPFIMPAAHGDNTTPYYDLPAGNMMPHIVPNSSTPINPQLVKPLQFVAGPADEILVTAVKDFMNDVELLYGIGADEVKHVAIDIDELGQPAIRDEITGDLIDGESYYGWSRAFCERMKRRRSGKEPREQDRGRSRSVARSMTPRKRRRFSDSESSRSRSRTSLQSRSRSRGRDERMRRKALRRSYSSSRSSSRSPQGFQSGRGRSHTRQQTILGRRSRSRSYSPDRNKPAATDNFQPPFMTQTQGPSPYPIPFPKSLKGVSLGPNGLPLPPPPPPNYKGPWPPPPPPPPQAQTGTFPPFSALVPPPPPPYPPPPATPHAANMHQHEFSTSGQQAQSSNTMSAWSQQGTTINREQHGGRGGSQIVRGYRGGFN</sequence>
<dbReference type="OrthoDB" id="21470at2759"/>
<feature type="compositionally biased region" description="Pro residues" evidence="1">
    <location>
        <begin position="419"/>
        <end position="442"/>
    </location>
</feature>
<reference evidence="3" key="1">
    <citation type="submission" date="2021-03" db="EMBL/GenBank/DDBJ databases">
        <authorList>
            <person name="Tagirdzhanova G."/>
        </authorList>
    </citation>
    <scope>NUCLEOTIDE SEQUENCE</scope>
</reference>
<feature type="compositionally biased region" description="Basic and acidic residues" evidence="1">
    <location>
        <begin position="275"/>
        <end position="285"/>
    </location>
</feature>
<dbReference type="InterPro" id="IPR006569">
    <property type="entry name" value="CID_dom"/>
</dbReference>
<comment type="caution">
    <text evidence="3">The sequence shown here is derived from an EMBL/GenBank/DDBJ whole genome shotgun (WGS) entry which is preliminary data.</text>
</comment>
<gene>
    <name evidence="3" type="ORF">HETSPECPRED_005189</name>
</gene>
<feature type="region of interest" description="Disordered" evidence="1">
    <location>
        <begin position="271"/>
        <end position="524"/>
    </location>
</feature>
<accession>A0A8H3FE36</accession>
<dbReference type="GO" id="GO:0048471">
    <property type="term" value="C:perinuclear region of cytoplasm"/>
    <property type="evidence" value="ECO:0007669"/>
    <property type="project" value="TreeGrafter"/>
</dbReference>
<dbReference type="Pfam" id="PF04818">
    <property type="entry name" value="CID"/>
    <property type="match status" value="1"/>
</dbReference>
<protein>
    <recommendedName>
        <fullName evidence="2">CID domain-containing protein</fullName>
    </recommendedName>
</protein>
<dbReference type="AlphaFoldDB" id="A0A8H3FE36"/>
<organism evidence="3 4">
    <name type="scientific">Heterodermia speciosa</name>
    <dbReference type="NCBI Taxonomy" id="116794"/>
    <lineage>
        <taxon>Eukaryota</taxon>
        <taxon>Fungi</taxon>
        <taxon>Dikarya</taxon>
        <taxon>Ascomycota</taxon>
        <taxon>Pezizomycotina</taxon>
        <taxon>Lecanoromycetes</taxon>
        <taxon>OSLEUM clade</taxon>
        <taxon>Lecanoromycetidae</taxon>
        <taxon>Caliciales</taxon>
        <taxon>Physciaceae</taxon>
        <taxon>Heterodermia</taxon>
    </lineage>
</organism>
<feature type="domain" description="CID" evidence="2">
    <location>
        <begin position="1"/>
        <end position="124"/>
    </location>
</feature>
<dbReference type="PROSITE" id="PS51391">
    <property type="entry name" value="CID"/>
    <property type="match status" value="1"/>
</dbReference>
<evidence type="ECO:0000256" key="1">
    <source>
        <dbReference type="SAM" id="MobiDB-lite"/>
    </source>
</evidence>
<evidence type="ECO:0000313" key="4">
    <source>
        <dbReference type="Proteomes" id="UP000664521"/>
    </source>
</evidence>
<evidence type="ECO:0000313" key="3">
    <source>
        <dbReference type="EMBL" id="CAF9922921.1"/>
    </source>
</evidence>
<name>A0A8H3FE36_9LECA</name>